<dbReference type="Proteomes" id="UP000193719">
    <property type="component" value="Unassembled WGS sequence"/>
</dbReference>
<name>A0A1Y1UWJ7_9FUNG</name>
<feature type="compositionally biased region" description="Low complexity" evidence="1">
    <location>
        <begin position="160"/>
        <end position="176"/>
    </location>
</feature>
<dbReference type="AlphaFoldDB" id="A0A1Y1UWJ7"/>
<keyword evidence="4" id="KW-1185">Reference proteome</keyword>
<feature type="transmembrane region" description="Helical" evidence="2">
    <location>
        <begin position="53"/>
        <end position="72"/>
    </location>
</feature>
<keyword evidence="2" id="KW-0472">Membrane</keyword>
<comment type="caution">
    <text evidence="3">The sequence shown here is derived from an EMBL/GenBank/DDBJ whole genome shotgun (WGS) entry which is preliminary data.</text>
</comment>
<keyword evidence="2" id="KW-1133">Transmembrane helix</keyword>
<keyword evidence="2" id="KW-0812">Transmembrane</keyword>
<evidence type="ECO:0000313" key="3">
    <source>
        <dbReference type="EMBL" id="ORX42488.1"/>
    </source>
</evidence>
<accession>A0A1Y1UWJ7</accession>
<gene>
    <name evidence="3" type="ORF">BCR36DRAFT_374506</name>
</gene>
<feature type="compositionally biased region" description="Low complexity" evidence="1">
    <location>
        <begin position="139"/>
        <end position="151"/>
    </location>
</feature>
<reference evidence="3 4" key="2">
    <citation type="submission" date="2016-08" db="EMBL/GenBank/DDBJ databases">
        <title>Pervasive Adenine N6-methylation of Active Genes in Fungi.</title>
        <authorList>
            <consortium name="DOE Joint Genome Institute"/>
            <person name="Mondo S.J."/>
            <person name="Dannebaum R.O."/>
            <person name="Kuo R.C."/>
            <person name="Labutti K."/>
            <person name="Haridas S."/>
            <person name="Kuo A."/>
            <person name="Salamov A."/>
            <person name="Ahrendt S.R."/>
            <person name="Lipzen A."/>
            <person name="Sullivan W."/>
            <person name="Andreopoulos W.B."/>
            <person name="Clum A."/>
            <person name="Lindquist E."/>
            <person name="Daum C."/>
            <person name="Ramamoorthy G.K."/>
            <person name="Gryganskyi A."/>
            <person name="Culley D."/>
            <person name="Magnuson J.K."/>
            <person name="James T.Y."/>
            <person name="O'Malley M.A."/>
            <person name="Stajich J.E."/>
            <person name="Spatafora J.W."/>
            <person name="Visel A."/>
            <person name="Grigoriev I.V."/>
        </authorList>
    </citation>
    <scope>NUCLEOTIDE SEQUENCE [LARGE SCALE GENOMIC DNA]</scope>
    <source>
        <strain evidence="4">finn</strain>
    </source>
</reference>
<evidence type="ECO:0000256" key="1">
    <source>
        <dbReference type="SAM" id="MobiDB-lite"/>
    </source>
</evidence>
<feature type="region of interest" description="Disordered" evidence="1">
    <location>
        <begin position="220"/>
        <end position="249"/>
    </location>
</feature>
<sequence length="249" mass="28659">MDNIQYFLINLVINNFFKEIDDENVINSKDLNYNHEIAPSHFVHLEKRGKGKAFSAIFAIIVFVIIMFGILYCCSQCAKTKQNANNTVTPYPFNNENQTTDMQNDYQFQNSYSQNNGGQMQTIYTPNNYQMGYFPYNDNLNTSNPSPNSSPQMTSITLPSNSNNNQSTSNNSNGSNPYLNGQYVQHCYPLNYQQNYPQDYASQNYQQNYGQYPTYMPTFKEKDSTLSNPIISNKTEISPESQHKNDEKE</sequence>
<feature type="region of interest" description="Disordered" evidence="1">
    <location>
        <begin position="135"/>
        <end position="180"/>
    </location>
</feature>
<evidence type="ECO:0000313" key="4">
    <source>
        <dbReference type="Proteomes" id="UP000193719"/>
    </source>
</evidence>
<protein>
    <submittedName>
        <fullName evidence="3">Uncharacterized protein</fullName>
    </submittedName>
</protein>
<proteinExistence type="predicted"/>
<feature type="compositionally biased region" description="Polar residues" evidence="1">
    <location>
        <begin position="225"/>
        <end position="240"/>
    </location>
</feature>
<evidence type="ECO:0000256" key="2">
    <source>
        <dbReference type="SAM" id="Phobius"/>
    </source>
</evidence>
<organism evidence="3 4">
    <name type="scientific">Piromyces finnis</name>
    <dbReference type="NCBI Taxonomy" id="1754191"/>
    <lineage>
        <taxon>Eukaryota</taxon>
        <taxon>Fungi</taxon>
        <taxon>Fungi incertae sedis</taxon>
        <taxon>Chytridiomycota</taxon>
        <taxon>Chytridiomycota incertae sedis</taxon>
        <taxon>Neocallimastigomycetes</taxon>
        <taxon>Neocallimastigales</taxon>
        <taxon>Neocallimastigaceae</taxon>
        <taxon>Piromyces</taxon>
    </lineage>
</organism>
<dbReference type="EMBL" id="MCFH01000064">
    <property type="protein sequence ID" value="ORX42488.1"/>
    <property type="molecule type" value="Genomic_DNA"/>
</dbReference>
<reference evidence="3 4" key="1">
    <citation type="submission" date="2016-08" db="EMBL/GenBank/DDBJ databases">
        <title>Genomes of anaerobic fungi encode conserved fungal cellulosomes for biomass hydrolysis.</title>
        <authorList>
            <consortium name="DOE Joint Genome Institute"/>
            <person name="Haitjema C.H."/>
            <person name="Gilmore S.P."/>
            <person name="Henske J.K."/>
            <person name="Solomon K.V."/>
            <person name="De Groot R."/>
            <person name="Kuo A."/>
            <person name="Mondo S.J."/>
            <person name="Salamov A.A."/>
            <person name="Labutti K."/>
            <person name="Zhao Z."/>
            <person name="Chiniquy J."/>
            <person name="Barry K."/>
            <person name="Brewer H.M."/>
            <person name="Purvine S.O."/>
            <person name="Wright A.T."/>
            <person name="Boxma B."/>
            <person name="Van Alen T."/>
            <person name="Hackstein J.H."/>
            <person name="Baker S.E."/>
            <person name="Grigoriev I.V."/>
            <person name="O'Malley M.A."/>
        </authorList>
    </citation>
    <scope>NUCLEOTIDE SEQUENCE [LARGE SCALE GENOMIC DNA]</scope>
    <source>
        <strain evidence="4">finn</strain>
    </source>
</reference>